<proteinExistence type="predicted"/>
<evidence type="ECO:0000313" key="2">
    <source>
        <dbReference type="EMBL" id="QOC96222.1"/>
    </source>
</evidence>
<reference evidence="1 3" key="1">
    <citation type="submission" date="2015-11" db="EMBL/GenBank/DDBJ databases">
        <title>Complete genome sequencing of a biphenyl-degrading bacterium, Pseudomonas putida KF715 (=NBRC110667).</title>
        <authorList>
            <person name="Suenaga H."/>
            <person name="Fujihara N."/>
            <person name="Watanabe T."/>
            <person name="Hirose J."/>
            <person name="Kimura N."/>
            <person name="Yamazoe A."/>
            <person name="Hosoyama A."/>
            <person name="Shimodaira J."/>
            <person name="Furukawa K."/>
        </authorList>
    </citation>
    <scope>NUCLEOTIDE SEQUENCE [LARGE SCALE GENOMIC DNA]</scope>
    <source>
        <strain evidence="1 3">KF715</strain>
    </source>
</reference>
<evidence type="ECO:0000313" key="4">
    <source>
        <dbReference type="Proteomes" id="UP000516786"/>
    </source>
</evidence>
<dbReference type="InterPro" id="IPR027584">
    <property type="entry name" value="TrbK_RP4"/>
</dbReference>
<dbReference type="EMBL" id="AP015029">
    <property type="protein sequence ID" value="BAW24281.1"/>
    <property type="molecule type" value="Genomic_DNA"/>
</dbReference>
<dbReference type="Proteomes" id="UP000516786">
    <property type="component" value="Chromosome"/>
</dbReference>
<dbReference type="RefSeq" id="WP_016488012.1">
    <property type="nucleotide sequence ID" value="NZ_AP015029.1"/>
</dbReference>
<evidence type="ECO:0000313" key="3">
    <source>
        <dbReference type="Proteomes" id="UP000218731"/>
    </source>
</evidence>
<dbReference type="Proteomes" id="UP000218731">
    <property type="component" value="Chromosome 1"/>
</dbReference>
<dbReference type="AlphaFoldDB" id="A0A1L7NFL4"/>
<dbReference type="NCBIfam" id="TIGR04359">
    <property type="entry name" value="TrbK_RP4"/>
    <property type="match status" value="1"/>
</dbReference>
<evidence type="ECO:0000313" key="1">
    <source>
        <dbReference type="EMBL" id="BAW24281.1"/>
    </source>
</evidence>
<protein>
    <submittedName>
        <fullName evidence="2">Entry exclusion lipoprotein TrbK</fullName>
    </submittedName>
</protein>
<gene>
    <name evidence="2" type="primary">trbK</name>
    <name evidence="2" type="ORF">ID616_19220</name>
    <name evidence="1" type="ORF">KF715C_ch37080</name>
</gene>
<name>A0A1L7NFL4_PSEPU</name>
<sequence length="82" mass="9132">MPSVPFARLVAARGVAVSVTAIAEDRVPEPNEANCSGETYEQILASLSKEWDRNEFIANCKSFHAAKKMTKWKFEKSPPDSF</sequence>
<organism evidence="1 3">
    <name type="scientific">Pseudomonas putida</name>
    <name type="common">Arthrobacter siderocapsulatus</name>
    <dbReference type="NCBI Taxonomy" id="303"/>
    <lineage>
        <taxon>Bacteria</taxon>
        <taxon>Pseudomonadati</taxon>
        <taxon>Pseudomonadota</taxon>
        <taxon>Gammaproteobacteria</taxon>
        <taxon>Pseudomonadales</taxon>
        <taxon>Pseudomonadaceae</taxon>
        <taxon>Pseudomonas</taxon>
    </lineage>
</organism>
<keyword evidence="2" id="KW-0449">Lipoprotein</keyword>
<accession>A0A1L7NFL4</accession>
<reference evidence="2 4" key="2">
    <citation type="submission" date="2020-09" db="EMBL/GenBank/DDBJ databases">
        <title>Co-existence of a novel multidrug-resistance efflux pump with carbapenem resistance gene blaVIM-2 in one megaplasmid in Pseudomonas putida.</title>
        <authorList>
            <person name="Peng K."/>
            <person name="Li R."/>
        </authorList>
    </citation>
    <scope>NUCLEOTIDE SEQUENCE [LARGE SCALE GENOMIC DNA]</scope>
    <source>
        <strain evidence="2 4">ZXPA-20</strain>
    </source>
</reference>
<dbReference type="EMBL" id="CP061723">
    <property type="protein sequence ID" value="QOC96222.1"/>
    <property type="molecule type" value="Genomic_DNA"/>
</dbReference>